<dbReference type="Gene3D" id="3.40.50.300">
    <property type="entry name" value="P-loop containing nucleotide triphosphate hydrolases"/>
    <property type="match status" value="2"/>
</dbReference>
<evidence type="ECO:0000256" key="4">
    <source>
        <dbReference type="ARBA" id="ARBA00022840"/>
    </source>
</evidence>
<dbReference type="InterPro" id="IPR027417">
    <property type="entry name" value="P-loop_NTPase"/>
</dbReference>
<sequence>MNYFKAINSQLDALKAKDIEKDFYEILKGEGKILPKVIPFKGINTDMLYIKNNKILFMKFMNTTDDLFSILGEEIVEVMNEEYELLKIRMQQYYQDINYEYIYILPYVDIDYDEWENEFVSSKMLDRGLYERLVNGDDTIDLYMNEENNEIKLNIFLFDICSEYYIPGSSIHLNKDFKKISFFNNEYEYTASMMENEQIVVSDSIKYGTTIFNGGSGTGKTSIMLSRVLKLSKIYPHHRFLILVDSKQSANEMREKIELLSRDSSNIDVHTFSSFVFRLAKIYNLVFDYGMLKKDYEKTFGNLIKQARNVIKNKRMFKGIFIDEAENFSEEQIKFVEEFLYKTKHIFNIFNCKGMNLTNNLNIFHNRYENIHIDHIKTLKKNYRQSKELVELSNRFGRNADNYYKSLRPNLKNNVFVETKHIRAISSKGNANIINVSDLDDQISSVIWEIEYLINKKGLSYKDIAVVYPFNKKRLKSGKTIYFQYMLKKALEEAGIDFIMSDENLTSMSPKNGVTISNIYSIRGLEFKAVILCELEMLYNQKIADPEQDYQINDFAGDINKVYYAINKAREYVSFVTTFNSESSDIIRIINESVEN</sequence>
<dbReference type="GO" id="GO:0000725">
    <property type="term" value="P:recombinational repair"/>
    <property type="evidence" value="ECO:0007669"/>
    <property type="project" value="TreeGrafter"/>
</dbReference>
<dbReference type="Proteomes" id="UP000317863">
    <property type="component" value="Unassembled WGS sequence"/>
</dbReference>
<dbReference type="InterPro" id="IPR014016">
    <property type="entry name" value="UvrD-like_ATP-bd"/>
</dbReference>
<dbReference type="Pfam" id="PF00580">
    <property type="entry name" value="UvrD-helicase"/>
    <property type="match status" value="1"/>
</dbReference>
<evidence type="ECO:0000256" key="3">
    <source>
        <dbReference type="ARBA" id="ARBA00022806"/>
    </source>
</evidence>
<evidence type="ECO:0000256" key="1">
    <source>
        <dbReference type="ARBA" id="ARBA00022741"/>
    </source>
</evidence>
<feature type="domain" description="UvrD-like helicase ATP-binding" evidence="5">
    <location>
        <begin position="208"/>
        <end position="414"/>
    </location>
</feature>
<dbReference type="OrthoDB" id="1742800at2"/>
<dbReference type="PANTHER" id="PTHR11070">
    <property type="entry name" value="UVRD / RECB / PCRA DNA HELICASE FAMILY MEMBER"/>
    <property type="match status" value="1"/>
</dbReference>
<keyword evidence="4" id="KW-0067">ATP-binding</keyword>
<gene>
    <name evidence="6" type="ORF">EXD82_08120</name>
</gene>
<accession>A0A544QTZ1</accession>
<evidence type="ECO:0000313" key="7">
    <source>
        <dbReference type="Proteomes" id="UP000317863"/>
    </source>
</evidence>
<protein>
    <submittedName>
        <fullName evidence="6">DNA helicase</fullName>
    </submittedName>
</protein>
<evidence type="ECO:0000259" key="5">
    <source>
        <dbReference type="Pfam" id="PF00580"/>
    </source>
</evidence>
<dbReference type="EMBL" id="SGJB01000015">
    <property type="protein sequence ID" value="TQQ84164.1"/>
    <property type="molecule type" value="Genomic_DNA"/>
</dbReference>
<dbReference type="GO" id="GO:0003677">
    <property type="term" value="F:DNA binding"/>
    <property type="evidence" value="ECO:0007669"/>
    <property type="project" value="InterPro"/>
</dbReference>
<keyword evidence="2" id="KW-0378">Hydrolase</keyword>
<dbReference type="GO" id="GO:0043138">
    <property type="term" value="F:3'-5' DNA helicase activity"/>
    <property type="evidence" value="ECO:0007669"/>
    <property type="project" value="TreeGrafter"/>
</dbReference>
<proteinExistence type="predicted"/>
<organism evidence="6 7">
    <name type="scientific">Peptacetobacter hominis</name>
    <dbReference type="NCBI Taxonomy" id="2743610"/>
    <lineage>
        <taxon>Bacteria</taxon>
        <taxon>Bacillati</taxon>
        <taxon>Bacillota</taxon>
        <taxon>Clostridia</taxon>
        <taxon>Peptostreptococcales</taxon>
        <taxon>Peptostreptococcaceae</taxon>
        <taxon>Peptacetobacter</taxon>
    </lineage>
</organism>
<dbReference type="GO" id="GO:0016787">
    <property type="term" value="F:hydrolase activity"/>
    <property type="evidence" value="ECO:0007669"/>
    <property type="project" value="UniProtKB-KW"/>
</dbReference>
<comment type="caution">
    <text evidence="6">The sequence shown here is derived from an EMBL/GenBank/DDBJ whole genome shotgun (WGS) entry which is preliminary data.</text>
</comment>
<dbReference type="GO" id="GO:0005524">
    <property type="term" value="F:ATP binding"/>
    <property type="evidence" value="ECO:0007669"/>
    <property type="project" value="UniProtKB-KW"/>
</dbReference>
<keyword evidence="1" id="KW-0547">Nucleotide-binding</keyword>
<evidence type="ECO:0000313" key="6">
    <source>
        <dbReference type="EMBL" id="TQQ84164.1"/>
    </source>
</evidence>
<name>A0A544QTZ1_9FIRM</name>
<reference evidence="6 7" key="1">
    <citation type="submission" date="2019-02" db="EMBL/GenBank/DDBJ databases">
        <title>Peptostreptococcaceae bacterium ZHW00191 nov., a new bacterium isolated from the human gut.</title>
        <authorList>
            <person name="Zhou H.-W."/>
            <person name="Chen X.-J."/>
        </authorList>
    </citation>
    <scope>NUCLEOTIDE SEQUENCE [LARGE SCALE GENOMIC DNA]</scope>
    <source>
        <strain evidence="6 7">ZHW00191</strain>
    </source>
</reference>
<dbReference type="SUPFAM" id="SSF52540">
    <property type="entry name" value="P-loop containing nucleoside triphosphate hydrolases"/>
    <property type="match status" value="1"/>
</dbReference>
<dbReference type="RefSeq" id="WP_142536415.1">
    <property type="nucleotide sequence ID" value="NZ_SGJB01000015.1"/>
</dbReference>
<keyword evidence="3 6" id="KW-0347">Helicase</keyword>
<dbReference type="PANTHER" id="PTHR11070:SF2">
    <property type="entry name" value="ATP-DEPENDENT DNA HELICASE SRS2"/>
    <property type="match status" value="1"/>
</dbReference>
<dbReference type="AlphaFoldDB" id="A0A544QTZ1"/>
<dbReference type="InterPro" id="IPR000212">
    <property type="entry name" value="DNA_helicase_UvrD/REP"/>
</dbReference>
<keyword evidence="7" id="KW-1185">Reference proteome</keyword>
<evidence type="ECO:0000256" key="2">
    <source>
        <dbReference type="ARBA" id="ARBA00022801"/>
    </source>
</evidence>